<protein>
    <submittedName>
        <fullName evidence="1">Uncharacterized protein</fullName>
    </submittedName>
</protein>
<dbReference type="AlphaFoldDB" id="A0AAN6XA47"/>
<dbReference type="PANTHER" id="PTHR42085">
    <property type="entry name" value="F-BOX DOMAIN-CONTAINING PROTEIN"/>
    <property type="match status" value="1"/>
</dbReference>
<organism evidence="1 2">
    <name type="scientific">Triangularia verruculosa</name>
    <dbReference type="NCBI Taxonomy" id="2587418"/>
    <lineage>
        <taxon>Eukaryota</taxon>
        <taxon>Fungi</taxon>
        <taxon>Dikarya</taxon>
        <taxon>Ascomycota</taxon>
        <taxon>Pezizomycotina</taxon>
        <taxon>Sordariomycetes</taxon>
        <taxon>Sordariomycetidae</taxon>
        <taxon>Sordariales</taxon>
        <taxon>Podosporaceae</taxon>
        <taxon>Triangularia</taxon>
    </lineage>
</organism>
<name>A0AAN6XA47_9PEZI</name>
<keyword evidence="2" id="KW-1185">Reference proteome</keyword>
<accession>A0AAN6XA47</accession>
<sequence>MVFNFLALPKEIRLEIYTQLLFLHPVSYKEWGAPGSQAPKPSTCLFEPMPDEHGNIPAGVKLLSPYRPHGYIPTALLQANRQVYEECRMVPFRENEFVFVRYFRSGVDLALEFVNKVAKSELEEVRYLRMYVFQEGRIMDIGVVNRYSDDRTIEREWEELCERFGVGVRGLRLKMFPYPFVKSGVMRRMRDWWGDVLEGYAPESDFESRYERTVFEHEVEEWRWRWVDRGLRKMGGLRQVEVEVKDREGDFREDGVVEWIRRFDRRLNEGREEGHKVRVICVKESEESPEKKDWEEWVRGQLRRQVPD</sequence>
<dbReference type="InterPro" id="IPR038883">
    <property type="entry name" value="AN11006-like"/>
</dbReference>
<evidence type="ECO:0000313" key="2">
    <source>
        <dbReference type="Proteomes" id="UP001303160"/>
    </source>
</evidence>
<dbReference type="EMBL" id="MU863974">
    <property type="protein sequence ID" value="KAK4196923.1"/>
    <property type="molecule type" value="Genomic_DNA"/>
</dbReference>
<dbReference type="Proteomes" id="UP001303160">
    <property type="component" value="Unassembled WGS sequence"/>
</dbReference>
<proteinExistence type="predicted"/>
<evidence type="ECO:0000313" key="1">
    <source>
        <dbReference type="EMBL" id="KAK4196923.1"/>
    </source>
</evidence>
<reference evidence="1" key="2">
    <citation type="submission" date="2023-05" db="EMBL/GenBank/DDBJ databases">
        <authorList>
            <consortium name="Lawrence Berkeley National Laboratory"/>
            <person name="Steindorff A."/>
            <person name="Hensen N."/>
            <person name="Bonometti L."/>
            <person name="Westerberg I."/>
            <person name="Brannstrom I.O."/>
            <person name="Guillou S."/>
            <person name="Cros-Aarteil S."/>
            <person name="Calhoun S."/>
            <person name="Haridas S."/>
            <person name="Kuo A."/>
            <person name="Mondo S."/>
            <person name="Pangilinan J."/>
            <person name="Riley R."/>
            <person name="Labutti K."/>
            <person name="Andreopoulos B."/>
            <person name="Lipzen A."/>
            <person name="Chen C."/>
            <person name="Yanf M."/>
            <person name="Daum C."/>
            <person name="Ng V."/>
            <person name="Clum A."/>
            <person name="Ohm R."/>
            <person name="Martin F."/>
            <person name="Silar P."/>
            <person name="Natvig D."/>
            <person name="Lalanne C."/>
            <person name="Gautier V."/>
            <person name="Ament-Velasquez S.L."/>
            <person name="Kruys A."/>
            <person name="Hutchinson M.I."/>
            <person name="Powell A.J."/>
            <person name="Barry K."/>
            <person name="Miller A.N."/>
            <person name="Grigoriev I.V."/>
            <person name="Debuchy R."/>
            <person name="Gladieux P."/>
            <person name="Thoren M.H."/>
            <person name="Johannesson H."/>
        </authorList>
    </citation>
    <scope>NUCLEOTIDE SEQUENCE</scope>
    <source>
        <strain evidence="1">CBS 315.58</strain>
    </source>
</reference>
<gene>
    <name evidence="1" type="ORF">QBC40DRAFT_286524</name>
</gene>
<comment type="caution">
    <text evidence="1">The sequence shown here is derived from an EMBL/GenBank/DDBJ whole genome shotgun (WGS) entry which is preliminary data.</text>
</comment>
<dbReference type="PANTHER" id="PTHR42085:SF4">
    <property type="entry name" value="F-BOX DOMAIN-CONTAINING PROTEIN"/>
    <property type="match status" value="1"/>
</dbReference>
<reference evidence="1" key="1">
    <citation type="journal article" date="2023" name="Mol. Phylogenet. Evol.">
        <title>Genome-scale phylogeny and comparative genomics of the fungal order Sordariales.</title>
        <authorList>
            <person name="Hensen N."/>
            <person name="Bonometti L."/>
            <person name="Westerberg I."/>
            <person name="Brannstrom I.O."/>
            <person name="Guillou S."/>
            <person name="Cros-Aarteil S."/>
            <person name="Calhoun S."/>
            <person name="Haridas S."/>
            <person name="Kuo A."/>
            <person name="Mondo S."/>
            <person name="Pangilinan J."/>
            <person name="Riley R."/>
            <person name="LaButti K."/>
            <person name="Andreopoulos B."/>
            <person name="Lipzen A."/>
            <person name="Chen C."/>
            <person name="Yan M."/>
            <person name="Daum C."/>
            <person name="Ng V."/>
            <person name="Clum A."/>
            <person name="Steindorff A."/>
            <person name="Ohm R.A."/>
            <person name="Martin F."/>
            <person name="Silar P."/>
            <person name="Natvig D.O."/>
            <person name="Lalanne C."/>
            <person name="Gautier V."/>
            <person name="Ament-Velasquez S.L."/>
            <person name="Kruys A."/>
            <person name="Hutchinson M.I."/>
            <person name="Powell A.J."/>
            <person name="Barry K."/>
            <person name="Miller A.N."/>
            <person name="Grigoriev I.V."/>
            <person name="Debuchy R."/>
            <person name="Gladieux P."/>
            <person name="Hiltunen Thoren M."/>
            <person name="Johannesson H."/>
        </authorList>
    </citation>
    <scope>NUCLEOTIDE SEQUENCE</scope>
    <source>
        <strain evidence="1">CBS 315.58</strain>
    </source>
</reference>